<evidence type="ECO:0000313" key="2">
    <source>
        <dbReference type="Proteomes" id="UP000789860"/>
    </source>
</evidence>
<dbReference type="EMBL" id="CAJVPM010043713">
    <property type="protein sequence ID" value="CAG8712309.1"/>
    <property type="molecule type" value="Genomic_DNA"/>
</dbReference>
<reference evidence="1" key="1">
    <citation type="submission" date="2021-06" db="EMBL/GenBank/DDBJ databases">
        <authorList>
            <person name="Kallberg Y."/>
            <person name="Tangrot J."/>
            <person name="Rosling A."/>
        </authorList>
    </citation>
    <scope>NUCLEOTIDE SEQUENCE</scope>
    <source>
        <strain evidence="1">AU212A</strain>
    </source>
</reference>
<proteinExistence type="predicted"/>
<gene>
    <name evidence="1" type="ORF">SCALOS_LOCUS10918</name>
</gene>
<name>A0ACA9PJR6_9GLOM</name>
<feature type="non-terminal residue" evidence="1">
    <location>
        <position position="1"/>
    </location>
</feature>
<organism evidence="1 2">
    <name type="scientific">Scutellospora calospora</name>
    <dbReference type="NCBI Taxonomy" id="85575"/>
    <lineage>
        <taxon>Eukaryota</taxon>
        <taxon>Fungi</taxon>
        <taxon>Fungi incertae sedis</taxon>
        <taxon>Mucoromycota</taxon>
        <taxon>Glomeromycotina</taxon>
        <taxon>Glomeromycetes</taxon>
        <taxon>Diversisporales</taxon>
        <taxon>Gigasporaceae</taxon>
        <taxon>Scutellospora</taxon>
    </lineage>
</organism>
<comment type="caution">
    <text evidence="1">The sequence shown here is derived from an EMBL/GenBank/DDBJ whole genome shotgun (WGS) entry which is preliminary data.</text>
</comment>
<dbReference type="Proteomes" id="UP000789860">
    <property type="component" value="Unassembled WGS sequence"/>
</dbReference>
<sequence>SQGALLLFNPRPPLVLMTGVFRYDMLRWHFVAVQAAPSFSNSFPQIFGTRSDIPCLIPCAIDQDPYFRLTRDVAHKLKYPKPSLIHAKFFPALQGPQTKMSASVDNSAIFMSDTPNQIKKK</sequence>
<protein>
    <submittedName>
        <fullName evidence="1">7402_t:CDS:1</fullName>
    </submittedName>
</protein>
<feature type="non-terminal residue" evidence="1">
    <location>
        <position position="121"/>
    </location>
</feature>
<evidence type="ECO:0000313" key="1">
    <source>
        <dbReference type="EMBL" id="CAG8712309.1"/>
    </source>
</evidence>
<keyword evidence="2" id="KW-1185">Reference proteome</keyword>
<accession>A0ACA9PJR6</accession>